<reference evidence="9" key="1">
    <citation type="submission" date="2022-01" db="EMBL/GenBank/DDBJ databases">
        <authorList>
            <person name="King R."/>
        </authorList>
    </citation>
    <scope>NUCLEOTIDE SEQUENCE</scope>
</reference>
<feature type="compositionally biased region" description="Polar residues" evidence="5">
    <location>
        <begin position="635"/>
        <end position="647"/>
    </location>
</feature>
<feature type="compositionally biased region" description="Low complexity" evidence="5">
    <location>
        <begin position="837"/>
        <end position="848"/>
    </location>
</feature>
<evidence type="ECO:0000313" key="9">
    <source>
        <dbReference type="EMBL" id="CAG9802301.1"/>
    </source>
</evidence>
<evidence type="ECO:0000313" key="10">
    <source>
        <dbReference type="Proteomes" id="UP001153620"/>
    </source>
</evidence>
<feature type="domain" description="Calponin-homology (CH)" evidence="6">
    <location>
        <begin position="5"/>
        <end position="115"/>
    </location>
</feature>
<feature type="compositionally biased region" description="Basic residues" evidence="5">
    <location>
        <begin position="1156"/>
        <end position="1165"/>
    </location>
</feature>
<dbReference type="SMART" id="SM00033">
    <property type="entry name" value="CH"/>
    <property type="match status" value="1"/>
</dbReference>
<evidence type="ECO:0000256" key="5">
    <source>
        <dbReference type="SAM" id="MobiDB-lite"/>
    </source>
</evidence>
<dbReference type="PANTHER" id="PTHR23167">
    <property type="entry name" value="CALPONIN HOMOLOGY DOMAIN-CONTAINING PROTEIN DDB_G0272472-RELATED"/>
    <property type="match status" value="1"/>
</dbReference>
<evidence type="ECO:0000256" key="4">
    <source>
        <dbReference type="PROSITE-ProRule" id="PRU00125"/>
    </source>
</evidence>
<evidence type="ECO:0000256" key="3">
    <source>
        <dbReference type="ARBA" id="ARBA00023038"/>
    </source>
</evidence>
<evidence type="ECO:0000259" key="6">
    <source>
        <dbReference type="PROSITE" id="PS50021"/>
    </source>
</evidence>
<dbReference type="Pfam" id="PF00307">
    <property type="entry name" value="CH"/>
    <property type="match status" value="1"/>
</dbReference>
<organism evidence="9 10">
    <name type="scientific">Chironomus riparius</name>
    <dbReference type="NCBI Taxonomy" id="315576"/>
    <lineage>
        <taxon>Eukaryota</taxon>
        <taxon>Metazoa</taxon>
        <taxon>Ecdysozoa</taxon>
        <taxon>Arthropoda</taxon>
        <taxon>Hexapoda</taxon>
        <taxon>Insecta</taxon>
        <taxon>Pterygota</taxon>
        <taxon>Neoptera</taxon>
        <taxon>Endopterygota</taxon>
        <taxon>Diptera</taxon>
        <taxon>Nematocera</taxon>
        <taxon>Chironomoidea</taxon>
        <taxon>Chironomidae</taxon>
        <taxon>Chironominae</taxon>
        <taxon>Chironomus</taxon>
    </lineage>
</organism>
<name>A0A9N9RTN6_9DIPT</name>
<feature type="compositionally biased region" description="Polar residues" evidence="5">
    <location>
        <begin position="542"/>
        <end position="573"/>
    </location>
</feature>
<keyword evidence="1 4" id="KW-0479">Metal-binding</keyword>
<feature type="compositionally biased region" description="Basic and acidic residues" evidence="5">
    <location>
        <begin position="589"/>
        <end position="599"/>
    </location>
</feature>
<gene>
    <name evidence="9" type="ORF">CHIRRI_LOCUS5213</name>
</gene>
<dbReference type="SMART" id="SM01203">
    <property type="entry name" value="DUF3585"/>
    <property type="match status" value="1"/>
</dbReference>
<dbReference type="InterPro" id="IPR022735">
    <property type="entry name" value="bMERB_dom"/>
</dbReference>
<reference evidence="9" key="2">
    <citation type="submission" date="2022-10" db="EMBL/GenBank/DDBJ databases">
        <authorList>
            <consortium name="ENA_rothamsted_submissions"/>
            <consortium name="culmorum"/>
            <person name="King R."/>
        </authorList>
    </citation>
    <scope>NUCLEOTIDE SEQUENCE</scope>
</reference>
<evidence type="ECO:0008006" key="11">
    <source>
        <dbReference type="Google" id="ProtNLM"/>
    </source>
</evidence>
<feature type="domain" description="LIM zinc-binding" evidence="7">
    <location>
        <begin position="151"/>
        <end position="213"/>
    </location>
</feature>
<evidence type="ECO:0000259" key="8">
    <source>
        <dbReference type="PROSITE" id="PS51848"/>
    </source>
</evidence>
<keyword evidence="3 4" id="KW-0440">LIM domain</keyword>
<dbReference type="Proteomes" id="UP001153620">
    <property type="component" value="Chromosome 2"/>
</dbReference>
<sequence>MSNERRGTKALELWCRRMVEGYNVRVDNMTTSWRDGLAFCALVSKCSTLKQLPDLIHFDELKKEDIYHNNDLAFRVAEEYLSIPALLDPADMAAYEIPDKLSILTYLSQFYQVFGAQENLIRLSKRSSTEANKSSTSTPPAKMAHVVPRRDPCIKCNNPVFFAERLVIEEHLYHRTCFRCARCDSVLTLGNFYQTEKDNEFCCETCPDEELKSKRSSKVVESNRLSIAQRIALFEKSESSSVLKKSLSDEEKSKSLSRQLPPSTNSPALNSFLTSQINSQEKNVETDDEDEKTNESLSSDSESDDENKHKNKASKASSISEQKLDDNSVHNKSISSDNNVNSTKEPTEHDNYIKNNAQTTNAQQQSESQLIKDTSSDGDVNLDTNHVEEEDDIELEFEKLAEEAMINPVTITTSHIINNNDKLTASAPQEKPQIAVIKSDEHIVKVSDEQTIPHVEQSFVNEINADDKSQEIVVEVVNDIETEPTVDDDFKVEEESVKVEVEPIKNEEEPVKIDTESVTIIDAETVIAQTEPVLNQSELVISQSEPVKTESESVTIESEPITTETQINSTSYQYPGDLNPFGDDEEEVVEKVNKSDQKRPSLNPFGSCSEDEEEEKHSRSFGTLQKPPRPPPPRTSMTLKSVSTNPFGSDDENDDESVTHKNSIGNKTPVPTPRKQLHSITPEPMPRFNHNSPVHSFKGSTSSLASSSDGTMSRRKKKKAPAPPVPKGWLEHKMQNGTTSEEDKKRTTLVTPKKKRPAPTPPNSTPIKPSVIVSTESTLYLTTSEPPTEDNNSSEIIENHDSVISYGTELDSINTNDSLDHDGDHRRLIPLEESLVEENSVSQNNSHVETQEVTYRRKIVPLSPTSPDECENLEQMKDHKEAENRHRQSQSSLKAESVDSLPYLNKSSHGKWKRRKGPAPSLPGFAIPQRRVLQMLPLQEIRHELEVIEVQQQGLEKQGVMLEKMIRERCEGVGDNRTTEELLESLPSGNTKNPKEVEELILQLFELVNEKNELFRRQAELMYLRRAHRLEEEQADVEYEIRTLMAQSEQNKTDSDKAKEDALIARLVEIVQLRNEVVDCLEMDRLREAEEDLSIKQRMESHTAKLDQEYLNQTPTKLSKKEKKKLKEAKKMKNKKLNDADKDLDTSEIKPETTEKKKKKKKFLF</sequence>
<accession>A0A9N9RTN6</accession>
<dbReference type="InterPro" id="IPR050540">
    <property type="entry name" value="F-actin_Monoox_Mical"/>
</dbReference>
<feature type="compositionally biased region" description="Polar residues" evidence="5">
    <location>
        <begin position="258"/>
        <end position="281"/>
    </location>
</feature>
<dbReference type="PANTHER" id="PTHR23167:SF84">
    <property type="entry name" value="ALPHA ACTININ 3-RELATED"/>
    <property type="match status" value="1"/>
</dbReference>
<dbReference type="SMART" id="SM00132">
    <property type="entry name" value="LIM"/>
    <property type="match status" value="1"/>
</dbReference>
<dbReference type="PROSITE" id="PS50021">
    <property type="entry name" value="CH"/>
    <property type="match status" value="1"/>
</dbReference>
<feature type="compositionally biased region" description="Basic residues" evidence="5">
    <location>
        <begin position="1118"/>
        <end position="1135"/>
    </location>
</feature>
<dbReference type="Gene3D" id="2.10.110.10">
    <property type="entry name" value="Cysteine Rich Protein"/>
    <property type="match status" value="1"/>
</dbReference>
<dbReference type="InterPro" id="IPR001715">
    <property type="entry name" value="CH_dom"/>
</dbReference>
<proteinExistence type="predicted"/>
<feature type="compositionally biased region" description="Basic and acidic residues" evidence="5">
    <location>
        <begin position="1136"/>
        <end position="1155"/>
    </location>
</feature>
<dbReference type="InterPro" id="IPR036872">
    <property type="entry name" value="CH_dom_sf"/>
</dbReference>
<feature type="region of interest" description="Disordered" evidence="5">
    <location>
        <begin position="542"/>
        <end position="772"/>
    </location>
</feature>
<evidence type="ECO:0000256" key="2">
    <source>
        <dbReference type="ARBA" id="ARBA00022833"/>
    </source>
</evidence>
<dbReference type="InterPro" id="IPR001781">
    <property type="entry name" value="Znf_LIM"/>
</dbReference>
<feature type="region of interest" description="Disordered" evidence="5">
    <location>
        <begin position="1106"/>
        <end position="1165"/>
    </location>
</feature>
<feature type="compositionally biased region" description="Low complexity" evidence="5">
    <location>
        <begin position="355"/>
        <end position="365"/>
    </location>
</feature>
<dbReference type="AlphaFoldDB" id="A0A9N9RTN6"/>
<feature type="domain" description="BMERB" evidence="8">
    <location>
        <begin position="925"/>
        <end position="1097"/>
    </location>
</feature>
<dbReference type="SUPFAM" id="SSF57716">
    <property type="entry name" value="Glucocorticoid receptor-like (DNA-binding domain)"/>
    <property type="match status" value="1"/>
</dbReference>
<feature type="region of interest" description="Disordered" evidence="5">
    <location>
        <begin position="244"/>
        <end position="389"/>
    </location>
</feature>
<dbReference type="OrthoDB" id="10017054at2759"/>
<protein>
    <recommendedName>
        <fullName evidence="11">MICAL-like protein 1</fullName>
    </recommendedName>
</protein>
<dbReference type="PROSITE" id="PS50023">
    <property type="entry name" value="LIM_DOMAIN_2"/>
    <property type="match status" value="1"/>
</dbReference>
<dbReference type="CDD" id="cd09400">
    <property type="entry name" value="LIM_like_1"/>
    <property type="match status" value="1"/>
</dbReference>
<dbReference type="PROSITE" id="PS00478">
    <property type="entry name" value="LIM_DOMAIN_1"/>
    <property type="match status" value="1"/>
</dbReference>
<feature type="compositionally biased region" description="Basic and acidic residues" evidence="5">
    <location>
        <begin position="874"/>
        <end position="886"/>
    </location>
</feature>
<evidence type="ECO:0000259" key="7">
    <source>
        <dbReference type="PROSITE" id="PS50023"/>
    </source>
</evidence>
<dbReference type="Pfam" id="PF12130">
    <property type="entry name" value="bMERB_dom"/>
    <property type="match status" value="1"/>
</dbReference>
<feature type="compositionally biased region" description="Low complexity" evidence="5">
    <location>
        <begin position="696"/>
        <end position="711"/>
    </location>
</feature>
<dbReference type="GO" id="GO:0046872">
    <property type="term" value="F:metal ion binding"/>
    <property type="evidence" value="ECO:0007669"/>
    <property type="project" value="UniProtKB-KW"/>
</dbReference>
<feature type="region of interest" description="Disordered" evidence="5">
    <location>
        <begin position="837"/>
        <end position="923"/>
    </location>
</feature>
<dbReference type="Gene3D" id="1.10.418.10">
    <property type="entry name" value="Calponin-like domain"/>
    <property type="match status" value="1"/>
</dbReference>
<dbReference type="PROSITE" id="PS51848">
    <property type="entry name" value="BMERB"/>
    <property type="match status" value="1"/>
</dbReference>
<dbReference type="Pfam" id="PF00412">
    <property type="entry name" value="LIM"/>
    <property type="match status" value="1"/>
</dbReference>
<feature type="compositionally biased region" description="Basic residues" evidence="5">
    <location>
        <begin position="908"/>
        <end position="917"/>
    </location>
</feature>
<feature type="compositionally biased region" description="Polar residues" evidence="5">
    <location>
        <begin position="330"/>
        <end position="344"/>
    </location>
</feature>
<evidence type="ECO:0000256" key="1">
    <source>
        <dbReference type="ARBA" id="ARBA00022723"/>
    </source>
</evidence>
<dbReference type="SUPFAM" id="SSF47576">
    <property type="entry name" value="Calponin-homology domain, CH-domain"/>
    <property type="match status" value="1"/>
</dbReference>
<keyword evidence="10" id="KW-1185">Reference proteome</keyword>
<keyword evidence="2 4" id="KW-0862">Zinc</keyword>
<dbReference type="EMBL" id="OU895878">
    <property type="protein sequence ID" value="CAG9802301.1"/>
    <property type="molecule type" value="Genomic_DNA"/>
</dbReference>